<dbReference type="Proteomes" id="UP001431634">
    <property type="component" value="Unassembled WGS sequence"/>
</dbReference>
<dbReference type="GO" id="GO:0008835">
    <property type="term" value="F:diaminohydroxyphosphoribosylaminopyrimidine deaminase activity"/>
    <property type="evidence" value="ECO:0007669"/>
    <property type="project" value="UniProtKB-EC"/>
</dbReference>
<keyword evidence="9" id="KW-0686">Riboflavin biosynthesis</keyword>
<comment type="pathway">
    <text evidence="2">Cofactor biosynthesis; riboflavin biosynthesis; 5-amino-6-(D-ribitylamino)uracil from GTP: step 2/4.</text>
</comment>
<keyword evidence="10" id="KW-0479">Metal-binding</keyword>
<comment type="pathway">
    <text evidence="3">Cofactor biosynthesis; riboflavin biosynthesis; 5-amino-6-(D-ribitylamino)uracil from GTP: step 3/4.</text>
</comment>
<evidence type="ECO:0000256" key="11">
    <source>
        <dbReference type="ARBA" id="ARBA00022833"/>
    </source>
</evidence>
<dbReference type="Gene3D" id="3.40.140.10">
    <property type="entry name" value="Cytidine Deaminase, domain 2"/>
    <property type="match status" value="1"/>
</dbReference>
<keyword evidence="14" id="KW-0560">Oxidoreductase</keyword>
<evidence type="ECO:0000256" key="8">
    <source>
        <dbReference type="ARBA" id="ARBA00019930"/>
    </source>
</evidence>
<dbReference type="Pfam" id="PF00383">
    <property type="entry name" value="dCMP_cyt_deam_1"/>
    <property type="match status" value="1"/>
</dbReference>
<evidence type="ECO:0000256" key="5">
    <source>
        <dbReference type="ARBA" id="ARBA00007417"/>
    </source>
</evidence>
<dbReference type="SUPFAM" id="SSF53927">
    <property type="entry name" value="Cytidine deaminase-like"/>
    <property type="match status" value="1"/>
</dbReference>
<evidence type="ECO:0000256" key="4">
    <source>
        <dbReference type="ARBA" id="ARBA00005259"/>
    </source>
</evidence>
<evidence type="ECO:0000259" key="13">
    <source>
        <dbReference type="PROSITE" id="PS51747"/>
    </source>
</evidence>
<dbReference type="Pfam" id="PF01872">
    <property type="entry name" value="RibD_C"/>
    <property type="match status" value="1"/>
</dbReference>
<evidence type="ECO:0000256" key="7">
    <source>
        <dbReference type="ARBA" id="ARBA00013173"/>
    </source>
</evidence>
<dbReference type="InterPro" id="IPR002734">
    <property type="entry name" value="RibDG_C"/>
</dbReference>
<evidence type="ECO:0000256" key="10">
    <source>
        <dbReference type="ARBA" id="ARBA00022723"/>
    </source>
</evidence>
<sequence>MQARIVSTLTNKVEVEFTEKIINGFRHAVNEALLYVGRTAPNPPVGCAILDKNGHILTVAAHHQAGDLHAEALALKQCQELGVWDQICDVIVTLEPCNHVGRTPPCSEAIIRSPAKRVWIGVKDPNPDVCGAGYVRLREAGKDVILLQNIASDVAQYWHQQCQDLLAPFAKAVVQHKTWITVKQALTSTGSMYPPKGQKTFTSVRSLRMAHQLRRATEAVVTGMNTITIDNPSFTVRHVSDHPKIKRLLVVCSQKSHDVEKLLPSNYRKQAESNGFSIIICNDLDSLSTLLWQQHRVLWAMVEAGPQLLQEIRQKQIWDEWLTIRQNAQKENDEVSVISKHNLYPTRQLLLGANQQLTKEGLCSLVS</sequence>
<protein>
    <recommendedName>
        <fullName evidence="8">Riboflavin biosynthesis protein RibD</fullName>
        <ecNumber evidence="7">1.1.1.193</ecNumber>
        <ecNumber evidence="6">3.5.4.26</ecNumber>
    </recommendedName>
</protein>
<gene>
    <name evidence="14" type="primary">ribD</name>
    <name evidence="14" type="ORF">QJV27_10060</name>
</gene>
<dbReference type="InterPro" id="IPR004794">
    <property type="entry name" value="Eubact_RibD"/>
</dbReference>
<dbReference type="NCBIfam" id="TIGR00326">
    <property type="entry name" value="eubact_ribD"/>
    <property type="match status" value="1"/>
</dbReference>
<organism evidence="14 15">
    <name type="scientific">Commensalibacter oyaizuii</name>
    <dbReference type="NCBI Taxonomy" id="3043873"/>
    <lineage>
        <taxon>Bacteria</taxon>
        <taxon>Pseudomonadati</taxon>
        <taxon>Pseudomonadota</taxon>
        <taxon>Alphaproteobacteria</taxon>
        <taxon>Acetobacterales</taxon>
        <taxon>Acetobacteraceae</taxon>
    </lineage>
</organism>
<dbReference type="EC" id="1.1.1.193" evidence="7"/>
<accession>A0ABT6Q577</accession>
<dbReference type="SUPFAM" id="SSF53597">
    <property type="entry name" value="Dihydrofolate reductase-like"/>
    <property type="match status" value="1"/>
</dbReference>
<comment type="similarity">
    <text evidence="4">In the N-terminal section; belongs to the cytidine and deoxycytidylate deaminase family.</text>
</comment>
<keyword evidence="12" id="KW-0511">Multifunctional enzyme</keyword>
<evidence type="ECO:0000256" key="6">
    <source>
        <dbReference type="ARBA" id="ARBA00012766"/>
    </source>
</evidence>
<dbReference type="CDD" id="cd01284">
    <property type="entry name" value="Riboflavin_deaminase-reductase"/>
    <property type="match status" value="1"/>
</dbReference>
<dbReference type="InterPro" id="IPR024072">
    <property type="entry name" value="DHFR-like_dom_sf"/>
</dbReference>
<dbReference type="InterPro" id="IPR016193">
    <property type="entry name" value="Cytidine_deaminase-like"/>
</dbReference>
<keyword evidence="11" id="KW-0862">Zinc</keyword>
<keyword evidence="15" id="KW-1185">Reference proteome</keyword>
<dbReference type="GO" id="GO:0008703">
    <property type="term" value="F:5-amino-6-(5-phosphoribosylamino)uracil reductase activity"/>
    <property type="evidence" value="ECO:0007669"/>
    <property type="project" value="UniProtKB-EC"/>
</dbReference>
<comment type="function">
    <text evidence="1">Converts 2,5-diamino-6-(ribosylamino)-4(3h)-pyrimidinone 5'-phosphate into 5-amino-6-(ribosylamino)-2,4(1h,3h)-pyrimidinedione 5'-phosphate.</text>
</comment>
<dbReference type="RefSeq" id="WP_281448792.1">
    <property type="nucleotide sequence ID" value="NZ_JASBAO010000001.1"/>
</dbReference>
<dbReference type="PROSITE" id="PS00903">
    <property type="entry name" value="CYT_DCMP_DEAMINASES_1"/>
    <property type="match status" value="1"/>
</dbReference>
<comment type="caution">
    <text evidence="14">The sequence shown here is derived from an EMBL/GenBank/DDBJ whole genome shotgun (WGS) entry which is preliminary data.</text>
</comment>
<evidence type="ECO:0000313" key="15">
    <source>
        <dbReference type="Proteomes" id="UP001431634"/>
    </source>
</evidence>
<dbReference type="Gene3D" id="3.40.430.10">
    <property type="entry name" value="Dihydrofolate Reductase, subunit A"/>
    <property type="match status" value="1"/>
</dbReference>
<evidence type="ECO:0000256" key="12">
    <source>
        <dbReference type="ARBA" id="ARBA00023268"/>
    </source>
</evidence>
<evidence type="ECO:0000256" key="1">
    <source>
        <dbReference type="ARBA" id="ARBA00002151"/>
    </source>
</evidence>
<proteinExistence type="inferred from homology"/>
<comment type="similarity">
    <text evidence="5">In the C-terminal section; belongs to the HTP reductase family.</text>
</comment>
<reference evidence="14" key="1">
    <citation type="submission" date="2023-05" db="EMBL/GenBank/DDBJ databases">
        <title>Whole genome sequence of Commensalibacter sp.</title>
        <authorList>
            <person name="Charoenyingcharoen P."/>
            <person name="Yukphan P."/>
        </authorList>
    </citation>
    <scope>NUCLEOTIDE SEQUENCE</scope>
    <source>
        <strain evidence="14">TBRC 16381</strain>
    </source>
</reference>
<dbReference type="InterPro" id="IPR002125">
    <property type="entry name" value="CMP_dCMP_dom"/>
</dbReference>
<name>A0ABT6Q577_9PROT</name>
<keyword evidence="14" id="KW-0378">Hydrolase</keyword>
<dbReference type="EC" id="3.5.4.26" evidence="6"/>
<evidence type="ECO:0000256" key="3">
    <source>
        <dbReference type="ARBA" id="ARBA00004910"/>
    </source>
</evidence>
<evidence type="ECO:0000313" key="14">
    <source>
        <dbReference type="EMBL" id="MDI2091706.1"/>
    </source>
</evidence>
<feature type="domain" description="CMP/dCMP-type deaminase" evidence="13">
    <location>
        <begin position="20"/>
        <end position="137"/>
    </location>
</feature>
<dbReference type="PROSITE" id="PS51747">
    <property type="entry name" value="CYT_DCMP_DEAMINASES_2"/>
    <property type="match status" value="1"/>
</dbReference>
<evidence type="ECO:0000256" key="9">
    <source>
        <dbReference type="ARBA" id="ARBA00022619"/>
    </source>
</evidence>
<dbReference type="InterPro" id="IPR016192">
    <property type="entry name" value="APOBEC/CMP_deaminase_Zn-bd"/>
</dbReference>
<evidence type="ECO:0000256" key="2">
    <source>
        <dbReference type="ARBA" id="ARBA00004882"/>
    </source>
</evidence>
<dbReference type="EMBL" id="JASBAO010000001">
    <property type="protein sequence ID" value="MDI2091706.1"/>
    <property type="molecule type" value="Genomic_DNA"/>
</dbReference>